<proteinExistence type="predicted"/>
<sequence>MHDGKAIVPSPTIPGWRLILSDQGRFWAFRRKPFSNAARRAGAEPDVDADTFDEIRAVVEHQEEIARGAAS</sequence>
<evidence type="ECO:0000313" key="2">
    <source>
        <dbReference type="Proteomes" id="UP001595698"/>
    </source>
</evidence>
<reference evidence="2" key="1">
    <citation type="journal article" date="2019" name="Int. J. Syst. Evol. Microbiol.">
        <title>The Global Catalogue of Microorganisms (GCM) 10K type strain sequencing project: providing services to taxonomists for standard genome sequencing and annotation.</title>
        <authorList>
            <consortium name="The Broad Institute Genomics Platform"/>
            <consortium name="The Broad Institute Genome Sequencing Center for Infectious Disease"/>
            <person name="Wu L."/>
            <person name="Ma J."/>
        </authorList>
    </citation>
    <scope>NUCLEOTIDE SEQUENCE [LARGE SCALE GENOMIC DNA]</scope>
    <source>
        <strain evidence="2">TBRC 7912</strain>
    </source>
</reference>
<organism evidence="1 2">
    <name type="scientific">Streptosporangium jomthongense</name>
    <dbReference type="NCBI Taxonomy" id="1193683"/>
    <lineage>
        <taxon>Bacteria</taxon>
        <taxon>Bacillati</taxon>
        <taxon>Actinomycetota</taxon>
        <taxon>Actinomycetes</taxon>
        <taxon>Streptosporangiales</taxon>
        <taxon>Streptosporangiaceae</taxon>
        <taxon>Streptosporangium</taxon>
    </lineage>
</organism>
<dbReference type="Proteomes" id="UP001595698">
    <property type="component" value="Unassembled WGS sequence"/>
</dbReference>
<evidence type="ECO:0000313" key="1">
    <source>
        <dbReference type="EMBL" id="MFC3978622.1"/>
    </source>
</evidence>
<accession>A0ABV8EUC8</accession>
<dbReference type="EMBL" id="JBHSBC010000001">
    <property type="protein sequence ID" value="MFC3978622.1"/>
    <property type="molecule type" value="Genomic_DNA"/>
</dbReference>
<gene>
    <name evidence="1" type="ORF">ACFOYY_00690</name>
</gene>
<comment type="caution">
    <text evidence="1">The sequence shown here is derived from an EMBL/GenBank/DDBJ whole genome shotgun (WGS) entry which is preliminary data.</text>
</comment>
<name>A0ABV8EUC8_9ACTN</name>
<protein>
    <submittedName>
        <fullName evidence="1">Uncharacterized protein</fullName>
    </submittedName>
</protein>
<keyword evidence="2" id="KW-1185">Reference proteome</keyword>
<dbReference type="RefSeq" id="WP_386186795.1">
    <property type="nucleotide sequence ID" value="NZ_JBHSBC010000001.1"/>
</dbReference>